<sequence length="838" mass="92754">MSPKKKLVVHDIPIGYTHNPKDANPSPHVIDLREESDALAPQFVQKYETPQTHLNAPVPEPYRRVKKQKKHALKLNFMRNTLTLEERLARMRRRARSWKERILNISVKVFSPVSTQSASVFSSIKNTLKDSSAKSFKLFRRSSAHYTEEAADDVAALDEGREAPDAPVAVGIWRRAEIVTFLSVLCGLIITVKAAGTIDYYRQLRGSVLGEAVEGVQALSRAQNAFHESDIPEAIASFLAAQDKFAEVSRTLDDLPFSSVLEKIPPLRSNVALLSVGEDSSRAAEYTLLAFKALDGVKQSLEGARGLKAALEGGEGSGMNVPVNELERASRYLGEAVTALREANLSAATINLEDLPEEYQGSVASFLTLLSPSERLLSQTQRGIALFASFLGSERPRRIIVAFQNDAELRPTGGFMGSYALLDTNRGSVESIDVPGGGLYDLKGSLQTRVDAPYPFHLFSPVWQPWNANWFFDFPSSARTLTWFVEKSQGPTVDGVIAVTPVLLEDLLRITGPLTLPEYQLVVSDKNVRRVLQDAVEVEYDKSINRPKQIIGDLLPLILTRVSFAFAENFPQLLNSLAAALDRHDLLLWSSFEGDQNMINASGWGGVVEPTASDYLALVHTNIGGGKTDRVMAERWERTMTLAPDGTGEAFLAVTREHRGDAADLYEKVHNVDYVRIFVPRGSVFLGAEGFTTPDDALFKYDETLPVYPELEHMIASTKIDDISGIRITEEHGFTVFGGWVMTKVGGKSVYRVHYRIPPVVKFERGALPLFAGEARRYELFVQRQPGALDTPFTNTLTVPPEWGNEVLFNGASSNMAGNSIAHEYIIDRDMISTLVWQ</sequence>
<name>A0A1F7VB92_9BACT</name>
<dbReference type="Proteomes" id="UP000178264">
    <property type="component" value="Unassembled WGS sequence"/>
</dbReference>
<reference evidence="1 2" key="1">
    <citation type="journal article" date="2016" name="Nat. Commun.">
        <title>Thousands of microbial genomes shed light on interconnected biogeochemical processes in an aquifer system.</title>
        <authorList>
            <person name="Anantharaman K."/>
            <person name="Brown C.T."/>
            <person name="Hug L.A."/>
            <person name="Sharon I."/>
            <person name="Castelle C.J."/>
            <person name="Probst A.J."/>
            <person name="Thomas B.C."/>
            <person name="Singh A."/>
            <person name="Wilkins M.J."/>
            <person name="Karaoz U."/>
            <person name="Brodie E.L."/>
            <person name="Williams K.H."/>
            <person name="Hubbard S.S."/>
            <person name="Banfield J.F."/>
        </authorList>
    </citation>
    <scope>NUCLEOTIDE SEQUENCE [LARGE SCALE GENOMIC DNA]</scope>
</reference>
<proteinExistence type="predicted"/>
<accession>A0A1F7VB92</accession>
<comment type="caution">
    <text evidence="1">The sequence shown here is derived from an EMBL/GenBank/DDBJ whole genome shotgun (WGS) entry which is preliminary data.</text>
</comment>
<dbReference type="Pfam" id="PF13196">
    <property type="entry name" value="DUF4012"/>
    <property type="match status" value="1"/>
</dbReference>
<evidence type="ECO:0000313" key="1">
    <source>
        <dbReference type="EMBL" id="OGL87731.1"/>
    </source>
</evidence>
<evidence type="ECO:0008006" key="3">
    <source>
        <dbReference type="Google" id="ProtNLM"/>
    </source>
</evidence>
<dbReference type="AlphaFoldDB" id="A0A1F7VB92"/>
<dbReference type="EMBL" id="MGER01000062">
    <property type="protein sequence ID" value="OGL87731.1"/>
    <property type="molecule type" value="Genomic_DNA"/>
</dbReference>
<evidence type="ECO:0000313" key="2">
    <source>
        <dbReference type="Proteomes" id="UP000178264"/>
    </source>
</evidence>
<dbReference type="InterPro" id="IPR025101">
    <property type="entry name" value="DUF4012"/>
</dbReference>
<organism evidence="1 2">
    <name type="scientific">Candidatus Uhrbacteria bacterium RIFCSPLOWO2_02_FULL_49_11</name>
    <dbReference type="NCBI Taxonomy" id="1802409"/>
    <lineage>
        <taxon>Bacteria</taxon>
        <taxon>Candidatus Uhriibacteriota</taxon>
    </lineage>
</organism>
<gene>
    <name evidence="1" type="ORF">A3I42_03435</name>
</gene>
<protein>
    <recommendedName>
        <fullName evidence="3">DUF4012 domain-containing protein</fullName>
    </recommendedName>
</protein>